<dbReference type="InterPro" id="IPR049219">
    <property type="entry name" value="DUF6841"/>
</dbReference>
<organism evidence="2 3">
    <name type="scientific">Bacillus carboniphilus</name>
    <dbReference type="NCBI Taxonomy" id="86663"/>
    <lineage>
        <taxon>Bacteria</taxon>
        <taxon>Bacillati</taxon>
        <taxon>Bacillota</taxon>
        <taxon>Bacilli</taxon>
        <taxon>Bacillales</taxon>
        <taxon>Bacillaceae</taxon>
        <taxon>Bacillus</taxon>
    </lineage>
</organism>
<dbReference type="Pfam" id="PF20795">
    <property type="entry name" value="DUF6841"/>
    <property type="match status" value="1"/>
</dbReference>
<reference evidence="2 3" key="1">
    <citation type="submission" date="2023-06" db="EMBL/GenBank/DDBJ databases">
        <title>Five Gram-positive bacteria isolated from mangrove sediments in Shenzhen, Guangdong, China.</title>
        <authorList>
            <person name="Yu S."/>
            <person name="Zheng W."/>
            <person name="Huang Y."/>
        </authorList>
    </citation>
    <scope>NUCLEOTIDE SEQUENCE [LARGE SCALE GENOMIC DNA]</scope>
    <source>
        <strain evidence="2 3">SaN35-3</strain>
    </source>
</reference>
<evidence type="ECO:0000259" key="1">
    <source>
        <dbReference type="Pfam" id="PF20795"/>
    </source>
</evidence>
<feature type="domain" description="DUF6841" evidence="1">
    <location>
        <begin position="11"/>
        <end position="137"/>
    </location>
</feature>
<protein>
    <recommendedName>
        <fullName evidence="1">DUF6841 domain-containing protein</fullName>
    </recommendedName>
</protein>
<name>A0ABY9JPI7_9BACI</name>
<sequence>MQNTMVTTEESIKKWFDSYIETFLDQIRNRPEDISQLLNFFNVTFSFTKDSNYIATHSHEEAHALLKAQLDNFNNHNHKDTFESNRVVTVFNPRAALINVTWTRINSNDEVYEKEPTSYWVQNIEGQWKISSIAIHNA</sequence>
<keyword evidence="3" id="KW-1185">Reference proteome</keyword>
<dbReference type="RefSeq" id="WP_226540358.1">
    <property type="nucleotide sequence ID" value="NZ_CP129013.1"/>
</dbReference>
<evidence type="ECO:0000313" key="3">
    <source>
        <dbReference type="Proteomes" id="UP001197974"/>
    </source>
</evidence>
<accession>A0ABY9JPI7</accession>
<dbReference type="Proteomes" id="UP001197974">
    <property type="component" value="Chromosome"/>
</dbReference>
<gene>
    <name evidence="2" type="ORF">LC087_10300</name>
</gene>
<evidence type="ECO:0000313" key="2">
    <source>
        <dbReference type="EMBL" id="WLR41317.1"/>
    </source>
</evidence>
<proteinExistence type="predicted"/>
<dbReference type="EMBL" id="CP129013">
    <property type="protein sequence ID" value="WLR41317.1"/>
    <property type="molecule type" value="Genomic_DNA"/>
</dbReference>